<dbReference type="EMBL" id="AACS02000010">
    <property type="protein sequence ID" value="EAU87621.1"/>
    <property type="molecule type" value="Genomic_DNA"/>
</dbReference>
<protein>
    <recommendedName>
        <fullName evidence="2">Microbial-type PARG catalytic domain-containing protein</fullName>
    </recommendedName>
</protein>
<dbReference type="OMA" id="FYTLHNR"/>
<feature type="domain" description="Microbial-type PARG catalytic" evidence="2">
    <location>
        <begin position="69"/>
        <end position="234"/>
    </location>
</feature>
<reference evidence="3 4" key="1">
    <citation type="journal article" date="2010" name="Proc. Natl. Acad. Sci. U.S.A.">
        <title>Insights into evolution of multicellular fungi from the assembled chromosomes of the mushroom Coprinopsis cinerea (Coprinus cinereus).</title>
        <authorList>
            <person name="Stajich J.E."/>
            <person name="Wilke S.K."/>
            <person name="Ahren D."/>
            <person name="Au C.H."/>
            <person name="Birren B.W."/>
            <person name="Borodovsky M."/>
            <person name="Burns C."/>
            <person name="Canback B."/>
            <person name="Casselton L.A."/>
            <person name="Cheng C.K."/>
            <person name="Deng J."/>
            <person name="Dietrich F.S."/>
            <person name="Fargo D.C."/>
            <person name="Farman M.L."/>
            <person name="Gathman A.C."/>
            <person name="Goldberg J."/>
            <person name="Guigo R."/>
            <person name="Hoegger P.J."/>
            <person name="Hooker J.B."/>
            <person name="Huggins A."/>
            <person name="James T.Y."/>
            <person name="Kamada T."/>
            <person name="Kilaru S."/>
            <person name="Kodira C."/>
            <person name="Kues U."/>
            <person name="Kupfer D."/>
            <person name="Kwan H.S."/>
            <person name="Lomsadze A."/>
            <person name="Li W."/>
            <person name="Lilly W.W."/>
            <person name="Ma L.J."/>
            <person name="Mackey A.J."/>
            <person name="Manning G."/>
            <person name="Martin F."/>
            <person name="Muraguchi H."/>
            <person name="Natvig D.O."/>
            <person name="Palmerini H."/>
            <person name="Ramesh M.A."/>
            <person name="Rehmeyer C.J."/>
            <person name="Roe B.A."/>
            <person name="Shenoy N."/>
            <person name="Stanke M."/>
            <person name="Ter-Hovhannisyan V."/>
            <person name="Tunlid A."/>
            <person name="Velagapudi R."/>
            <person name="Vision T.J."/>
            <person name="Zeng Q."/>
            <person name="Zolan M.E."/>
            <person name="Pukkila P.J."/>
        </authorList>
    </citation>
    <scope>NUCLEOTIDE SEQUENCE [LARGE SCALE GENOMIC DNA]</scope>
    <source>
        <strain evidence="4">Okayama-7 / 130 / ATCC MYA-4618 / FGSC 9003</strain>
    </source>
</reference>
<organism evidence="3 4">
    <name type="scientific">Coprinopsis cinerea (strain Okayama-7 / 130 / ATCC MYA-4618 / FGSC 9003)</name>
    <name type="common">Inky cap fungus</name>
    <name type="synonym">Hormographiella aspergillata</name>
    <dbReference type="NCBI Taxonomy" id="240176"/>
    <lineage>
        <taxon>Eukaryota</taxon>
        <taxon>Fungi</taxon>
        <taxon>Dikarya</taxon>
        <taxon>Basidiomycota</taxon>
        <taxon>Agaricomycotina</taxon>
        <taxon>Agaricomycetes</taxon>
        <taxon>Agaricomycetidae</taxon>
        <taxon>Agaricales</taxon>
        <taxon>Agaricineae</taxon>
        <taxon>Psathyrellaceae</taxon>
        <taxon>Coprinopsis</taxon>
    </lineage>
</organism>
<evidence type="ECO:0000256" key="1">
    <source>
        <dbReference type="SAM" id="MobiDB-lite"/>
    </source>
</evidence>
<evidence type="ECO:0000259" key="2">
    <source>
        <dbReference type="Pfam" id="PF10021"/>
    </source>
</evidence>
<dbReference type="OrthoDB" id="9985428at2759"/>
<dbReference type="PANTHER" id="PTHR35596:SF1">
    <property type="entry name" value="MICROBIAL-TYPE PARG CATALYTIC DOMAIN-CONTAINING PROTEIN"/>
    <property type="match status" value="1"/>
</dbReference>
<gene>
    <name evidence="3" type="ORF">CC1G_09718</name>
</gene>
<keyword evidence="4" id="KW-1185">Reference proteome</keyword>
<comment type="caution">
    <text evidence="3">The sequence shown here is derived from an EMBL/GenBank/DDBJ whole genome shotgun (WGS) entry which is preliminary data.</text>
</comment>
<evidence type="ECO:0000313" key="3">
    <source>
        <dbReference type="EMBL" id="EAU87621.1"/>
    </source>
</evidence>
<dbReference type="RefSeq" id="XP_001834218.1">
    <property type="nucleotide sequence ID" value="XM_001834166.2"/>
</dbReference>
<dbReference type="InterPro" id="IPR019261">
    <property type="entry name" value="PARG_cat_microbial"/>
</dbReference>
<dbReference type="PANTHER" id="PTHR35596">
    <property type="entry name" value="DUF2263 DOMAIN-CONTAINING PROTEIN"/>
    <property type="match status" value="1"/>
</dbReference>
<dbReference type="STRING" id="240176.A8NJG3"/>
<dbReference type="eggNOG" id="ENOG502S5V1">
    <property type="taxonomic scope" value="Eukaryota"/>
</dbReference>
<dbReference type="Pfam" id="PF10021">
    <property type="entry name" value="PARG_cat_microb"/>
    <property type="match status" value="1"/>
</dbReference>
<dbReference type="InParanoid" id="A8NJG3"/>
<accession>A8NJG3</accession>
<evidence type="ECO:0000313" key="4">
    <source>
        <dbReference type="Proteomes" id="UP000001861"/>
    </source>
</evidence>
<dbReference type="NCBIfam" id="TIGR02452">
    <property type="entry name" value="TIGR02452 family protein"/>
    <property type="match status" value="1"/>
</dbReference>
<proteinExistence type="predicted"/>
<dbReference type="KEGG" id="cci:CC1G_09718"/>
<name>A8NJG3_COPC7</name>
<dbReference type="AlphaFoldDB" id="A8NJG3"/>
<sequence>MSFDIGVPSGLKAVALAFPFLSASYYLMSGSSGSSDRSYHSADEGDPWFDIQNGSSKNSQRERLKRVAEKASRTVSSRAYTFQGTVNDLGDALRDSKENTQFFSPDSELKDWGRGRPSTDGTTAQVSVLNITTIDAARLLHNSFRFTTPPDRPYPSYPRIGVLNFASATKPGGGFRNGIDAQEESIARVSTLYHSLDTREGKRFYRTHTDKSRRDPDFHFYTHSMIYSPHVIVFLNDDASYVSPVRIEVVSCAAVNAKELIPSIPKGQNPKVQLASLKVQIDKTMLERMARILYLFEKRGIRNIVLGTFGTGVFRNEVGLVARHWASLLIGENARFSKSFDRVIFAITGNANFGEFHEAFEAWGESKQTGRSSNNQRSTSYITGRGN</sequence>
<dbReference type="SUPFAM" id="SSF52949">
    <property type="entry name" value="Macro domain-like"/>
    <property type="match status" value="1"/>
</dbReference>
<dbReference type="VEuPathDB" id="FungiDB:CC1G_09718"/>
<feature type="region of interest" description="Disordered" evidence="1">
    <location>
        <begin position="367"/>
        <end position="387"/>
    </location>
</feature>
<dbReference type="Proteomes" id="UP000001861">
    <property type="component" value="Unassembled WGS sequence"/>
</dbReference>
<dbReference type="Gene3D" id="3.40.220.10">
    <property type="entry name" value="Leucine Aminopeptidase, subunit E, domain 1"/>
    <property type="match status" value="1"/>
</dbReference>
<dbReference type="InterPro" id="IPR043472">
    <property type="entry name" value="Macro_dom-like"/>
</dbReference>
<dbReference type="InterPro" id="IPR012664">
    <property type="entry name" value="CHP02452"/>
</dbReference>
<dbReference type="GeneID" id="6010731"/>